<evidence type="ECO:0000256" key="5">
    <source>
        <dbReference type="ARBA" id="ARBA00022692"/>
    </source>
</evidence>
<dbReference type="GO" id="GO:0044718">
    <property type="term" value="P:siderophore transmembrane transport"/>
    <property type="evidence" value="ECO:0007669"/>
    <property type="project" value="TreeGrafter"/>
</dbReference>
<accession>A0A2U9T4J7</accession>
<dbReference type="CDD" id="cd01347">
    <property type="entry name" value="ligand_gated_channel"/>
    <property type="match status" value="1"/>
</dbReference>
<dbReference type="InterPro" id="IPR039426">
    <property type="entry name" value="TonB-dep_rcpt-like"/>
</dbReference>
<dbReference type="RefSeq" id="WP_111265477.1">
    <property type="nucleotide sequence ID" value="NZ_CP029843.1"/>
</dbReference>
<dbReference type="SUPFAM" id="SSF56935">
    <property type="entry name" value="Porins"/>
    <property type="match status" value="1"/>
</dbReference>
<evidence type="ECO:0000313" key="18">
    <source>
        <dbReference type="Proteomes" id="UP000249447"/>
    </source>
</evidence>
<evidence type="ECO:0000256" key="1">
    <source>
        <dbReference type="ARBA" id="ARBA00004571"/>
    </source>
</evidence>
<evidence type="ECO:0000259" key="15">
    <source>
        <dbReference type="Pfam" id="PF07715"/>
    </source>
</evidence>
<evidence type="ECO:0000313" key="19">
    <source>
        <dbReference type="Proteomes" id="UP000320431"/>
    </source>
</evidence>
<dbReference type="Proteomes" id="UP000249447">
    <property type="component" value="Chromosome"/>
</dbReference>
<feature type="domain" description="TonB-dependent receptor plug" evidence="15">
    <location>
        <begin position="49"/>
        <end position="143"/>
    </location>
</feature>
<dbReference type="OrthoDB" id="9760494at2"/>
<evidence type="ECO:0000313" key="16">
    <source>
        <dbReference type="EMBL" id="AWV06305.1"/>
    </source>
</evidence>
<evidence type="ECO:0000256" key="11">
    <source>
        <dbReference type="PROSITE-ProRule" id="PRU10143"/>
    </source>
</evidence>
<evidence type="ECO:0000256" key="6">
    <source>
        <dbReference type="ARBA" id="ARBA00022729"/>
    </source>
</evidence>
<protein>
    <submittedName>
        <fullName evidence="17">TonB-dependent receptor</fullName>
    </submittedName>
</protein>
<feature type="domain" description="TonB-dependent receptor-like beta-barrel" evidence="14">
    <location>
        <begin position="210"/>
        <end position="622"/>
    </location>
</feature>
<keyword evidence="6 13" id="KW-0732">Signal</keyword>
<dbReference type="InterPro" id="IPR037066">
    <property type="entry name" value="Plug_dom_sf"/>
</dbReference>
<reference evidence="17 19" key="2">
    <citation type="submission" date="2019-10" db="EMBL/GenBank/DDBJ databases">
        <title>Lysobacter alkalisoli sp. nov., isolated from saline-alkaline soil.</title>
        <authorList>
            <person name="Sun J.-Q."/>
        </authorList>
    </citation>
    <scope>NUCLEOTIDE SEQUENCE [LARGE SCALE GENOMIC DNA]</scope>
    <source>
        <strain evidence="17 19">KCTC 42381</strain>
    </source>
</reference>
<reference evidence="16 18" key="1">
    <citation type="submission" date="2018-05" db="EMBL/GenBank/DDBJ databases">
        <title>The complete genome of Lysobacter maris HZ9B, a marine bacterium antagonistic against terrestrial plant pathogens.</title>
        <authorList>
            <person name="Zhang X.-Q."/>
        </authorList>
    </citation>
    <scope>NUCLEOTIDE SEQUENCE [LARGE SCALE GENOMIC DNA]</scope>
    <source>
        <strain evidence="16 18">HZ9B</strain>
    </source>
</reference>
<evidence type="ECO:0000313" key="17">
    <source>
        <dbReference type="EMBL" id="KAB8198688.1"/>
    </source>
</evidence>
<organism evidence="16 18">
    <name type="scientific">Marilutibacter maris</name>
    <dbReference type="NCBI Taxonomy" id="1605891"/>
    <lineage>
        <taxon>Bacteria</taxon>
        <taxon>Pseudomonadati</taxon>
        <taxon>Pseudomonadota</taxon>
        <taxon>Gammaproteobacteria</taxon>
        <taxon>Lysobacterales</taxon>
        <taxon>Lysobacteraceae</taxon>
        <taxon>Marilutibacter</taxon>
    </lineage>
</organism>
<evidence type="ECO:0000256" key="12">
    <source>
        <dbReference type="RuleBase" id="RU003357"/>
    </source>
</evidence>
<keyword evidence="7 11" id="KW-0798">TonB box</keyword>
<name>A0A2U9T4J7_9GAMM</name>
<dbReference type="Pfam" id="PF00593">
    <property type="entry name" value="TonB_dep_Rec_b-barrel"/>
    <property type="match status" value="1"/>
</dbReference>
<dbReference type="PANTHER" id="PTHR30069">
    <property type="entry name" value="TONB-DEPENDENT OUTER MEMBRANE RECEPTOR"/>
    <property type="match status" value="1"/>
</dbReference>
<evidence type="ECO:0000256" key="10">
    <source>
        <dbReference type="PROSITE-ProRule" id="PRU01360"/>
    </source>
</evidence>
<keyword evidence="9 10" id="KW-0998">Cell outer membrane</keyword>
<evidence type="ECO:0000256" key="8">
    <source>
        <dbReference type="ARBA" id="ARBA00023136"/>
    </source>
</evidence>
<dbReference type="KEGG" id="lmb:C9I47_0582"/>
<comment type="similarity">
    <text evidence="2 10 12">Belongs to the TonB-dependent receptor family.</text>
</comment>
<dbReference type="PROSITE" id="PS52016">
    <property type="entry name" value="TONB_DEPENDENT_REC_3"/>
    <property type="match status" value="1"/>
</dbReference>
<dbReference type="Proteomes" id="UP000320431">
    <property type="component" value="Unassembled WGS sequence"/>
</dbReference>
<dbReference type="InterPro" id="IPR010916">
    <property type="entry name" value="TonB_box_CS"/>
</dbReference>
<dbReference type="Pfam" id="PF07715">
    <property type="entry name" value="Plug"/>
    <property type="match status" value="1"/>
</dbReference>
<dbReference type="EMBL" id="VICD02000006">
    <property type="protein sequence ID" value="KAB8198688.1"/>
    <property type="molecule type" value="Genomic_DNA"/>
</dbReference>
<sequence length="660" mass="72564">MAFTPRCLSLTGLTFLAIVPLSQAADGTDATTIDTIVVEAEREPGNFDIDADEVELTQASDLSDLLSNESGVAVGGGSTVSQKVYVRGFEDTMLNVTIDGAQQPAELYHHQTRVQIEPEFIKSIELDAGAGAATAGPGALTGAMRVRTKDAFDMLRPDQDFGALLKASAGFNGENNYKGVASVYGRLSNGLGLMATYVRQDGGDYDDGNGDRVDPTAYDHRRGQVKLTGLFDAHSFDLSAEHLDDTGTYYERPHMTNFAGRFLLSDHKMTRDTVSYNHRYDPGSDAVDVEATVFYNRSEFENRRNSTGLVYGSGEQSSIGLDLRNTSRWQDLDLVYGLDFRRDSLDATQQATPPAYWGSTEQHARVAGLYAQANWRFAPAWLLSTGLRYDHYRLDVDSGVGAGASNSDSKLSPNLSLQWQLTDHLSLRGAYSQAFRGITIREAFFSALYAHRGDLRGEEGDNVEFGFAYERDGFHLRGTVFRQEIEHFINAIFVGPPSTEWGYWANTGTAEVDGFELEVGKQWDDIGFSVGVWESDNAFDGRPLNDADLGLGTTIGRTWTGRLDWTPSAVAHYGIRARYVEAAENRISPEAPAKGSYAVLDLLANWKLRDDRITLGVGVNNLLDDFHYDHGTYSYHPGSGLNIGFPAPGREFVATVGYRF</sequence>
<dbReference type="Gene3D" id="2.40.170.20">
    <property type="entry name" value="TonB-dependent receptor, beta-barrel domain"/>
    <property type="match status" value="1"/>
</dbReference>
<evidence type="ECO:0000256" key="13">
    <source>
        <dbReference type="SAM" id="SignalP"/>
    </source>
</evidence>
<evidence type="ECO:0000259" key="14">
    <source>
        <dbReference type="Pfam" id="PF00593"/>
    </source>
</evidence>
<dbReference type="InterPro" id="IPR012910">
    <property type="entry name" value="Plug_dom"/>
</dbReference>
<comment type="subcellular location">
    <subcellularLocation>
        <location evidence="1 10">Cell outer membrane</location>
        <topology evidence="1 10">Multi-pass membrane protein</topology>
    </subcellularLocation>
</comment>
<evidence type="ECO:0000256" key="2">
    <source>
        <dbReference type="ARBA" id="ARBA00009810"/>
    </source>
</evidence>
<keyword evidence="17" id="KW-0675">Receptor</keyword>
<dbReference type="Gene3D" id="2.170.130.10">
    <property type="entry name" value="TonB-dependent receptor, plug domain"/>
    <property type="match status" value="1"/>
</dbReference>
<dbReference type="PANTHER" id="PTHR30069:SF41">
    <property type="entry name" value="HEME_HEMOPEXIN UTILIZATION PROTEIN C"/>
    <property type="match status" value="1"/>
</dbReference>
<dbReference type="AlphaFoldDB" id="A0A2U9T4J7"/>
<keyword evidence="4 10" id="KW-1134">Transmembrane beta strand</keyword>
<dbReference type="GO" id="GO:0015344">
    <property type="term" value="F:siderophore uptake transmembrane transporter activity"/>
    <property type="evidence" value="ECO:0007669"/>
    <property type="project" value="TreeGrafter"/>
</dbReference>
<feature type="signal peptide" evidence="13">
    <location>
        <begin position="1"/>
        <end position="24"/>
    </location>
</feature>
<dbReference type="PROSITE" id="PS00430">
    <property type="entry name" value="TONB_DEPENDENT_REC_1"/>
    <property type="match status" value="1"/>
</dbReference>
<dbReference type="InterPro" id="IPR036942">
    <property type="entry name" value="Beta-barrel_TonB_sf"/>
</dbReference>
<dbReference type="EMBL" id="CP029843">
    <property type="protein sequence ID" value="AWV06305.1"/>
    <property type="molecule type" value="Genomic_DNA"/>
</dbReference>
<feature type="chain" id="PRO_5036053197" evidence="13">
    <location>
        <begin position="25"/>
        <end position="660"/>
    </location>
</feature>
<keyword evidence="3 10" id="KW-0813">Transport</keyword>
<evidence type="ECO:0000256" key="9">
    <source>
        <dbReference type="ARBA" id="ARBA00023237"/>
    </source>
</evidence>
<keyword evidence="5 10" id="KW-0812">Transmembrane</keyword>
<keyword evidence="8 10" id="KW-0472">Membrane</keyword>
<evidence type="ECO:0000256" key="3">
    <source>
        <dbReference type="ARBA" id="ARBA00022448"/>
    </source>
</evidence>
<evidence type="ECO:0000256" key="4">
    <source>
        <dbReference type="ARBA" id="ARBA00022452"/>
    </source>
</evidence>
<gene>
    <name evidence="16" type="ORF">C9I47_0582</name>
    <name evidence="17" type="ORF">FKV24_000530</name>
</gene>
<proteinExistence type="inferred from homology"/>
<evidence type="ECO:0000256" key="7">
    <source>
        <dbReference type="ARBA" id="ARBA00023077"/>
    </source>
</evidence>
<feature type="short sequence motif" description="TonB box" evidence="11">
    <location>
        <begin position="35"/>
        <end position="41"/>
    </location>
</feature>
<dbReference type="InterPro" id="IPR000531">
    <property type="entry name" value="Beta-barrel_TonB"/>
</dbReference>
<keyword evidence="18" id="KW-1185">Reference proteome</keyword>
<dbReference type="GO" id="GO:0009279">
    <property type="term" value="C:cell outer membrane"/>
    <property type="evidence" value="ECO:0007669"/>
    <property type="project" value="UniProtKB-SubCell"/>
</dbReference>